<dbReference type="AlphaFoldDB" id="A0AAN6ZWD1"/>
<dbReference type="EMBL" id="MU856969">
    <property type="protein sequence ID" value="KAK4152574.1"/>
    <property type="molecule type" value="Genomic_DNA"/>
</dbReference>
<reference evidence="2" key="1">
    <citation type="journal article" date="2023" name="Mol. Phylogenet. Evol.">
        <title>Genome-scale phylogeny and comparative genomics of the fungal order Sordariales.</title>
        <authorList>
            <person name="Hensen N."/>
            <person name="Bonometti L."/>
            <person name="Westerberg I."/>
            <person name="Brannstrom I.O."/>
            <person name="Guillou S."/>
            <person name="Cros-Aarteil S."/>
            <person name="Calhoun S."/>
            <person name="Haridas S."/>
            <person name="Kuo A."/>
            <person name="Mondo S."/>
            <person name="Pangilinan J."/>
            <person name="Riley R."/>
            <person name="LaButti K."/>
            <person name="Andreopoulos B."/>
            <person name="Lipzen A."/>
            <person name="Chen C."/>
            <person name="Yan M."/>
            <person name="Daum C."/>
            <person name="Ng V."/>
            <person name="Clum A."/>
            <person name="Steindorff A."/>
            <person name="Ohm R.A."/>
            <person name="Martin F."/>
            <person name="Silar P."/>
            <person name="Natvig D.O."/>
            <person name="Lalanne C."/>
            <person name="Gautier V."/>
            <person name="Ament-Velasquez S.L."/>
            <person name="Kruys A."/>
            <person name="Hutchinson M.I."/>
            <person name="Powell A.J."/>
            <person name="Barry K."/>
            <person name="Miller A.N."/>
            <person name="Grigoriev I.V."/>
            <person name="Debuchy R."/>
            <person name="Gladieux P."/>
            <person name="Hiltunen Thoren M."/>
            <person name="Johannesson H."/>
        </authorList>
    </citation>
    <scope>NUCLEOTIDE SEQUENCE</scope>
    <source>
        <strain evidence="2">CBS 538.74</strain>
    </source>
</reference>
<evidence type="ECO:0000313" key="3">
    <source>
        <dbReference type="Proteomes" id="UP001302745"/>
    </source>
</evidence>
<comment type="caution">
    <text evidence="2">The sequence shown here is derived from an EMBL/GenBank/DDBJ whole genome shotgun (WGS) entry which is preliminary data.</text>
</comment>
<feature type="region of interest" description="Disordered" evidence="1">
    <location>
        <begin position="1"/>
        <end position="33"/>
    </location>
</feature>
<reference evidence="2" key="2">
    <citation type="submission" date="2023-05" db="EMBL/GenBank/DDBJ databases">
        <authorList>
            <consortium name="Lawrence Berkeley National Laboratory"/>
            <person name="Steindorff A."/>
            <person name="Hensen N."/>
            <person name="Bonometti L."/>
            <person name="Westerberg I."/>
            <person name="Brannstrom I.O."/>
            <person name="Guillou S."/>
            <person name="Cros-Aarteil S."/>
            <person name="Calhoun S."/>
            <person name="Haridas S."/>
            <person name="Kuo A."/>
            <person name="Mondo S."/>
            <person name="Pangilinan J."/>
            <person name="Riley R."/>
            <person name="Labutti K."/>
            <person name="Andreopoulos B."/>
            <person name="Lipzen A."/>
            <person name="Chen C."/>
            <person name="Yanf M."/>
            <person name="Daum C."/>
            <person name="Ng V."/>
            <person name="Clum A."/>
            <person name="Ohm R."/>
            <person name="Martin F."/>
            <person name="Silar P."/>
            <person name="Natvig D."/>
            <person name="Lalanne C."/>
            <person name="Gautier V."/>
            <person name="Ament-Velasquez S.L."/>
            <person name="Kruys A."/>
            <person name="Hutchinson M.I."/>
            <person name="Powell A.J."/>
            <person name="Barry K."/>
            <person name="Miller A.N."/>
            <person name="Grigoriev I.V."/>
            <person name="Debuchy R."/>
            <person name="Gladieux P."/>
            <person name="Thoren M.H."/>
            <person name="Johannesson H."/>
        </authorList>
    </citation>
    <scope>NUCLEOTIDE SEQUENCE</scope>
    <source>
        <strain evidence="2">CBS 538.74</strain>
    </source>
</reference>
<protein>
    <submittedName>
        <fullName evidence="2">Uncharacterized protein</fullName>
    </submittedName>
</protein>
<keyword evidence="3" id="KW-1185">Reference proteome</keyword>
<dbReference type="Proteomes" id="UP001302745">
    <property type="component" value="Unassembled WGS sequence"/>
</dbReference>
<organism evidence="2 3">
    <name type="scientific">Chaetomidium leptoderma</name>
    <dbReference type="NCBI Taxonomy" id="669021"/>
    <lineage>
        <taxon>Eukaryota</taxon>
        <taxon>Fungi</taxon>
        <taxon>Dikarya</taxon>
        <taxon>Ascomycota</taxon>
        <taxon>Pezizomycotina</taxon>
        <taxon>Sordariomycetes</taxon>
        <taxon>Sordariomycetidae</taxon>
        <taxon>Sordariales</taxon>
        <taxon>Chaetomiaceae</taxon>
        <taxon>Chaetomidium</taxon>
    </lineage>
</organism>
<evidence type="ECO:0000313" key="2">
    <source>
        <dbReference type="EMBL" id="KAK4152574.1"/>
    </source>
</evidence>
<proteinExistence type="predicted"/>
<evidence type="ECO:0000256" key="1">
    <source>
        <dbReference type="SAM" id="MobiDB-lite"/>
    </source>
</evidence>
<gene>
    <name evidence="2" type="ORF">C8A00DRAFT_16113</name>
</gene>
<name>A0AAN6ZWD1_9PEZI</name>
<accession>A0AAN6ZWD1</accession>
<sequence length="267" mass="29913">MDPGSENAHTSPLARLSNTELPGLREPSGVGASHGGHGISEILDVVSRLSVAGIPSCVVGVRALRYYGAAREWDLCVPDGRLEEARLAFLESAKYTAAPPPPPVPKSLRHTFPCFRLEGIMFYFILVPSSDSFVDPTLPNTVERSRNGVPYASLAQFARSLLVQQLWADVADLIDGMNLDTDWGFHDINLETLQQESRMFAELRNGHLKSHGCEGALYPQDMERIWRQLASNEAKEQRIEPLKKGRYFTRWRSIKFPEDPRTKDRPV</sequence>